<dbReference type="SUPFAM" id="SSF51126">
    <property type="entry name" value="Pectin lyase-like"/>
    <property type="match status" value="2"/>
</dbReference>
<feature type="transmembrane region" description="Helical" evidence="2">
    <location>
        <begin position="1626"/>
        <end position="1646"/>
    </location>
</feature>
<keyword evidence="2" id="KW-0812">Transmembrane</keyword>
<dbReference type="InterPro" id="IPR009030">
    <property type="entry name" value="Growth_fac_rcpt_cys_sf"/>
</dbReference>
<sequence length="2145" mass="241563">MWISSCFYRQNNISETPMEEIRVGNIKYPICFSYGRKDKKTKSISEANPIKYLNKIARIINTEKVKTQGTFRILYLLLLLFFLTFCLSPVSSLQTIHFQRNLQNRTLNTVCPPSCLTCDSSNVCISCPDSMRLNSTSNQCEFCPDGQFYLKITDTCMSCESSCLTLCAYKSECYECPNEEYYDLDNSKCVASCDPVTQVPINSTQTDNKAYCRGFNYYVNSNSTEVVELGTKEFPYKGLSLVFIELLNYLSHRDIIVNVYILENTANYLELNKNYIINITHVNILTYSVTGSDPTHANLILKDSAITTINPWTKYSLLQSDMLDMSIVTSSDSFATLFALKVIFVHNSSLAIQNMHLDSEYSNIYTDNRFVFPSQCGRGKSIRFQDIYSSISGSLLSSISAVEVQVKNVIFDCYRSKYCISIYAPCNFPEADFYGKLIVDNLTLFDSQDKIVAFSGRAVNFFGSGNMSVNYFNSSVYSEGAGSGSILSMLPVSECIPDTTEIQYCNMSNSYLTISQNSDNTRSARIGLLPEVFRPRSVYAKVFFSNTTFENIANDLFPLAYVIADFSPDVNVVNITVKGCSAKDNMMTFGGANIKMTNNLVVDSKVNTRSAIAIRGGLTAINNTFENVIFGSVQNRQIFWIQFSELVYIDNIQFIDCKPNTNSLFYFEQVSVPFVIKNALFKNIENTEGHPFISSSEHFGGVFQNVTFQDIYKQSADDTTNVMMRLGNLKLGDQNKLSLIDFTISNSTVPFIVFDSITNIERNSSSIDIQNLKYHDCVFDSTESLISLKSLFSSSDFEIKFNNSLFYNIKFARGGKIFDFKHQISTQVVIQDTVFTNITAGSIYLESLNKNDAASTLVLLSNITVQECEMDDKSFLDVSQGGRLEVRNSLFTNMHSSYEGPILHSEFEGTEVNIFRSNFTKNTAINAGVFSIKERSLVKCTECRIFENFAISNAVLYAKSHANFEFIDTLIYNNYARSTPLGSILDSTKASLITGGSIYDNIKITKEEYISQNEVVCTTLCFLPDSIRTKTKESFETIEGFDKIVLLDVIFGSISFQSMQNIYNQDQLINGFNSEISIENSTISYFTTNHPIITASSSVLNISATIFDRINMTSWNAPVILSNSESVTTLSNVTYSNSSGKFIEEANTVCSMDGVHFSDIETQKELIFMYSTLDCSIKNMSLSNISGNYTSFFKMIKSKVGLLANIEIRDMPGEGFRITKSTIILINQIKLRNITKGFQVINSEIGEIRSSEFSNLGGENILSGGAVHLRNSKIIGDNLTFTSNTASRGGAVYVECLTALREECEVSFSKSNFTQNSAKEGGAIYYDSFRPLFLNVYFNNSAEYGPNIGSYPIKISQVNSSIQNIEFDFVGSGIKYPSEIKLQIVDHDGQNIATDSTSQIKISPITSNTFLTGIDYAQVKNGVGTFDNLVFQAAPGKSGIEYKAFSKSIDSSLVTRVYGSIDQNLITVNFRWCQPGEMYSSNETCVECPQGTYSLEWNSTQCIDCMKNAVCPGGSKILVNPDYWRSSLNSTDLVKCPLRGICLGGFQETNKNPVECSEGYSGYLCTSCTNHGGNDFMRVGLYECEKCPNKMYNSIRIALLMILVIIFIVILIIINIRKKNESQKSIILRILTNYLQLMGIAVSYGLDYPNALYDSFSFMERASSTSESFISFDCFFNDAQMESFTSSTPIFKLFLSTLLPLFFIIMSALIWGLLGLTGHKWFEDTKRNISITIICILFLLHPTLTKQSLSLFQCTDVGNGESRMTIDMNIQCYSAEHLKWALPIGGSMMVVWVIGCPMAALIILIKFRKNLDHDIVKRYFLILYQGLRPEVFYWEFVNTLRKILIPLTNILLSRADIFYRIMSAVIILVFMLRVQESLKPYKFEENNKVEILAVLSGMVTIFGAIISLDNTNDQEIEDIPFLRVISVSLILTANVYFLLRWILLFLFSLETSNEIICTIRKVLANLLCKGKTKAFTIANSKSLTSKNCKEFQCEKVLVKKKKRRQRKIPKKKLKNRRLKIESNCPMQGIKDRGNGTEQPVYNEILVPTRLKGKMQHFFEKFENQLPRNASSNEVLEKIIEEEQFDHKFLLNRRPPTPLEPPPLSTPPSSQSNRPLHPNSPITNPRLTNNNILFHLSKIKPKKDTP</sequence>
<dbReference type="SUPFAM" id="SSF57184">
    <property type="entry name" value="Growth factor receptor domain"/>
    <property type="match status" value="1"/>
</dbReference>
<comment type="caution">
    <text evidence="3">The sequence shown here is derived from an EMBL/GenBank/DDBJ whole genome shotgun (WGS) entry which is preliminary data.</text>
</comment>
<organism evidence="3 4">
    <name type="scientific">Euplotes crassus</name>
    <dbReference type="NCBI Taxonomy" id="5936"/>
    <lineage>
        <taxon>Eukaryota</taxon>
        <taxon>Sar</taxon>
        <taxon>Alveolata</taxon>
        <taxon>Ciliophora</taxon>
        <taxon>Intramacronucleata</taxon>
        <taxon>Spirotrichea</taxon>
        <taxon>Hypotrichia</taxon>
        <taxon>Euplotida</taxon>
        <taxon>Euplotidae</taxon>
        <taxon>Moneuplotes</taxon>
    </lineage>
</organism>
<feature type="compositionally biased region" description="Pro residues" evidence="1">
    <location>
        <begin position="2094"/>
        <end position="2105"/>
    </location>
</feature>
<reference evidence="3" key="1">
    <citation type="submission" date="2023-07" db="EMBL/GenBank/DDBJ databases">
        <authorList>
            <consortium name="AG Swart"/>
            <person name="Singh M."/>
            <person name="Singh A."/>
            <person name="Seah K."/>
            <person name="Emmerich C."/>
        </authorList>
    </citation>
    <scope>NUCLEOTIDE SEQUENCE</scope>
    <source>
        <strain evidence="3">DP1</strain>
    </source>
</reference>
<dbReference type="PANTHER" id="PTHR11319">
    <property type="entry name" value="G PROTEIN-COUPLED RECEPTOR-RELATED"/>
    <property type="match status" value="1"/>
</dbReference>
<evidence type="ECO:0000256" key="1">
    <source>
        <dbReference type="SAM" id="MobiDB-lite"/>
    </source>
</evidence>
<feature type="transmembrane region" description="Helical" evidence="2">
    <location>
        <begin position="1789"/>
        <end position="1807"/>
    </location>
</feature>
<feature type="transmembrane region" description="Helical" evidence="2">
    <location>
        <begin position="1857"/>
        <end position="1874"/>
    </location>
</feature>
<evidence type="ECO:0008006" key="5">
    <source>
        <dbReference type="Google" id="ProtNLM"/>
    </source>
</evidence>
<feature type="transmembrane region" description="Helical" evidence="2">
    <location>
        <begin position="1728"/>
        <end position="1744"/>
    </location>
</feature>
<dbReference type="InterPro" id="IPR006212">
    <property type="entry name" value="Furin_repeat"/>
</dbReference>
<feature type="compositionally biased region" description="Polar residues" evidence="1">
    <location>
        <begin position="2119"/>
        <end position="2130"/>
    </location>
</feature>
<feature type="transmembrane region" description="Helical" evidence="2">
    <location>
        <begin position="1920"/>
        <end position="1939"/>
    </location>
</feature>
<keyword evidence="2" id="KW-0472">Membrane</keyword>
<feature type="transmembrane region" description="Helical" evidence="2">
    <location>
        <begin position="1595"/>
        <end position="1614"/>
    </location>
</feature>
<dbReference type="Gene3D" id="2.10.220.10">
    <property type="entry name" value="Hormone Receptor, Insulin-like Growth Factor Receptor 1, Chain A, domain 2"/>
    <property type="match status" value="1"/>
</dbReference>
<dbReference type="InterPro" id="IPR011050">
    <property type="entry name" value="Pectin_lyase_fold/virulence"/>
</dbReference>
<name>A0AAD1UEH4_EUPCR</name>
<gene>
    <name evidence="3" type="ORF">ECRASSUSDP1_LOCUS5274</name>
</gene>
<keyword evidence="2" id="KW-1133">Transmembrane helix</keyword>
<dbReference type="Proteomes" id="UP001295684">
    <property type="component" value="Unassembled WGS sequence"/>
</dbReference>
<dbReference type="CDD" id="cd00064">
    <property type="entry name" value="FU"/>
    <property type="match status" value="1"/>
</dbReference>
<protein>
    <recommendedName>
        <fullName evidence="5">Tyrosine-protein kinase ephrin type A/B receptor-like domain-containing protein</fullName>
    </recommendedName>
</protein>
<dbReference type="EMBL" id="CAMPGE010005088">
    <property type="protein sequence ID" value="CAI2363934.1"/>
    <property type="molecule type" value="Genomic_DNA"/>
</dbReference>
<evidence type="ECO:0000313" key="3">
    <source>
        <dbReference type="EMBL" id="CAI2363934.1"/>
    </source>
</evidence>
<accession>A0AAD1UEH4</accession>
<dbReference type="SMART" id="SM00261">
    <property type="entry name" value="FU"/>
    <property type="match status" value="2"/>
</dbReference>
<evidence type="ECO:0000256" key="2">
    <source>
        <dbReference type="SAM" id="Phobius"/>
    </source>
</evidence>
<evidence type="ECO:0000313" key="4">
    <source>
        <dbReference type="Proteomes" id="UP001295684"/>
    </source>
</evidence>
<feature type="transmembrane region" description="Helical" evidence="2">
    <location>
        <begin position="73"/>
        <end position="93"/>
    </location>
</feature>
<feature type="region of interest" description="Disordered" evidence="1">
    <location>
        <begin position="2091"/>
        <end position="2130"/>
    </location>
</feature>
<feature type="transmembrane region" description="Helical" evidence="2">
    <location>
        <begin position="1889"/>
        <end position="1908"/>
    </location>
</feature>
<proteinExistence type="predicted"/>
<dbReference type="CDD" id="cd00185">
    <property type="entry name" value="TNFRSF"/>
    <property type="match status" value="1"/>
</dbReference>
<keyword evidence="4" id="KW-1185">Reference proteome</keyword>
<feature type="transmembrane region" description="Helical" evidence="2">
    <location>
        <begin position="1693"/>
        <end position="1716"/>
    </location>
</feature>
<dbReference type="PANTHER" id="PTHR11319:SF35">
    <property type="entry name" value="OUTER MEMBRANE PROTEIN PMPC-RELATED"/>
    <property type="match status" value="1"/>
</dbReference>